<name>A0A7X6FSV9_9HYPH</name>
<organism evidence="1 2">
    <name type="scientific">Brucella tritici</name>
    <dbReference type="NCBI Taxonomy" id="94626"/>
    <lineage>
        <taxon>Bacteria</taxon>
        <taxon>Pseudomonadati</taxon>
        <taxon>Pseudomonadota</taxon>
        <taxon>Alphaproteobacteria</taxon>
        <taxon>Hyphomicrobiales</taxon>
        <taxon>Brucellaceae</taxon>
        <taxon>Brucella/Ochrobactrum group</taxon>
        <taxon>Brucella</taxon>
    </lineage>
</organism>
<sequence>MGLFLSGGLRDKALAVRLLLLGEPADLRDLSDVSIGGGNPLLSPRPNVLTRCSWVRSMSMWSGSLAGGIVSPVRGLIGLSARAGL</sequence>
<dbReference type="AlphaFoldDB" id="A0A7X6FSV9"/>
<dbReference type="EMBL" id="JAAXZB010000001">
    <property type="protein sequence ID" value="NKW10014.1"/>
    <property type="molecule type" value="Genomic_DNA"/>
</dbReference>
<proteinExistence type="predicted"/>
<protein>
    <submittedName>
        <fullName evidence="1">Uncharacterized protein</fullName>
    </submittedName>
</protein>
<evidence type="ECO:0000313" key="1">
    <source>
        <dbReference type="EMBL" id="NKW10014.1"/>
    </source>
</evidence>
<dbReference type="Proteomes" id="UP000558475">
    <property type="component" value="Unassembled WGS sequence"/>
</dbReference>
<gene>
    <name evidence="1" type="ORF">HGG76_11945</name>
</gene>
<evidence type="ECO:0000313" key="2">
    <source>
        <dbReference type="Proteomes" id="UP000558475"/>
    </source>
</evidence>
<comment type="caution">
    <text evidence="1">The sequence shown here is derived from an EMBL/GenBank/DDBJ whole genome shotgun (WGS) entry which is preliminary data.</text>
</comment>
<accession>A0A7X6FSV9</accession>
<reference evidence="1 2" key="1">
    <citation type="submission" date="2020-04" db="EMBL/GenBank/DDBJ databases">
        <title>Whole genome sequencing of clinical and environmental type strains of Ochrobactrum.</title>
        <authorList>
            <person name="Dharne M."/>
        </authorList>
    </citation>
    <scope>NUCLEOTIDE SEQUENCE [LARGE SCALE GENOMIC DNA]</scope>
    <source>
        <strain evidence="1 2">DSM 13340</strain>
    </source>
</reference>